<evidence type="ECO:0000313" key="2">
    <source>
        <dbReference type="EMBL" id="MVM91738.1"/>
    </source>
</evidence>
<dbReference type="AlphaFoldDB" id="A0A6I4HLU5"/>
<feature type="domain" description="DdrB-like" evidence="1">
    <location>
        <begin position="541"/>
        <end position="669"/>
    </location>
</feature>
<dbReference type="Gene3D" id="1.10.530.10">
    <property type="match status" value="1"/>
</dbReference>
<sequence>MGLAYNALDDDDSDLDAYDLSLSMKPSASPGTPTDPKKLKDTPGFFTGSSTAIQRGVKSGLGKVVVSLMGTEEENLDAAKDSKLQQQLYQLAVEKDGVIKTGTFEQYTERVYKKGKKDTMQFIKDNSPNEGDGMGAQILNSLGDYGTRGAIGGGVAGGAYVVGTSTKDYVYNKLIDSGVDEATAQKASLNDAFVDGLGMAVPIYRGAGALKNASLVAAPVVLTEAGHAINENLLENKGYKKQAKEYEFSTENVMTGLILGGAINRGTAYLDSRGNKKALEQTPEEAQTTAEIKDEVIPAIAKRLEDEYNELGLHSSDIETREKIKQNRNVAEAQIMSGQPINVPHSDVSEPIARPKLNKSILNSNGQLLATKAEQVGINPSDALTIAHLESGANFSASAQNAKSTANGILQVINSSWKRLGGGDRTDINEQIRVGLLHMKEANSYIAKKLGREPVAHEQYLGHLLGPEGATRVLKADPDAKLIDVVRKYDSKHADAIVKNNGMDGLTVGQAISKWEQKWNKVSARYGGNGSNRVSTAYDANGDSYELLTEIEDLSDLVASNEMNGALNAMYPQELQPRDRSSAASQMQIENIANNLRAEVLGNSHRVSDGAPIIDLNNVVESGNGRTLAIRKASETGKADDYRAYVEQYARDNGIDISGMKQPVLVRRRLSEADQVEFARVANQQDIAGYSATERARNDVIPDTSLLKFNQDGNINFDQSHEFVKQFLHGIPEAERVNLITKDKQLSQDGKRRIEAAVAHHSYGDSNLVARLSENLDDESKNLLNALMRVAPQLAQQNDLMKQGGRHANTIAKDLAIAAQKLSDLKANGQTVPDYLNQGQLIDDGLSDGAKQFLNMFDTNKRSSKAISDYIQSEINKIEQMGDPRQGSLFGDTPEQITAMQILRENPDMDIATFIEDAAGNKLSATTKASNVLEQLKKETELADMDILASQTAINCLLQYGT</sequence>
<accession>A0A6I4HLU5</accession>
<dbReference type="SUPFAM" id="SSF53955">
    <property type="entry name" value="Lysozyme-like"/>
    <property type="match status" value="1"/>
</dbReference>
<proteinExistence type="predicted"/>
<evidence type="ECO:0000259" key="1">
    <source>
        <dbReference type="Pfam" id="PF18763"/>
    </source>
</evidence>
<name>A0A6I4HLU5_ACIBA</name>
<dbReference type="Proteomes" id="UP000439424">
    <property type="component" value="Unassembled WGS sequence"/>
</dbReference>
<dbReference type="Pfam" id="PF18763">
    <property type="entry name" value="ddrB-ParB"/>
    <property type="match status" value="1"/>
</dbReference>
<dbReference type="EMBL" id="WPIP01000055">
    <property type="protein sequence ID" value="MVM91738.1"/>
    <property type="molecule type" value="Genomic_DNA"/>
</dbReference>
<reference evidence="2 3" key="1">
    <citation type="submission" date="2019-11" db="EMBL/GenBank/DDBJ databases">
        <title>Multidrug-resistant Acinetobacter baumannii moving toward extensively drug-resistant over fifteen years in South of Brazil.</title>
        <authorList>
            <person name="Fedrigo N.H."/>
            <person name="Cerdeira L."/>
            <person name="Fuga B."/>
            <person name="Marini P.V.B."/>
            <person name="Shinohara D.R."/>
            <person name="Carrara-Marroni F.E."/>
            <person name="Lincopan N."/>
            <person name="Tognim M.C.B."/>
        </authorList>
    </citation>
    <scope>NUCLEOTIDE SEQUENCE [LARGE SCALE GENOMIC DNA]</scope>
    <source>
        <strain evidence="2 3">Ac576</strain>
    </source>
</reference>
<evidence type="ECO:0000313" key="3">
    <source>
        <dbReference type="Proteomes" id="UP000439424"/>
    </source>
</evidence>
<comment type="caution">
    <text evidence="2">The sequence shown here is derived from an EMBL/GenBank/DDBJ whole genome shotgun (WGS) entry which is preliminary data.</text>
</comment>
<organism evidence="2 3">
    <name type="scientific">Acinetobacter baumannii</name>
    <dbReference type="NCBI Taxonomy" id="470"/>
    <lineage>
        <taxon>Bacteria</taxon>
        <taxon>Pseudomonadati</taxon>
        <taxon>Pseudomonadota</taxon>
        <taxon>Gammaproteobacteria</taxon>
        <taxon>Moraxellales</taxon>
        <taxon>Moraxellaceae</taxon>
        <taxon>Acinetobacter</taxon>
        <taxon>Acinetobacter calcoaceticus/baumannii complex</taxon>
    </lineage>
</organism>
<dbReference type="InterPro" id="IPR023346">
    <property type="entry name" value="Lysozyme-like_dom_sf"/>
</dbReference>
<gene>
    <name evidence="2" type="ORF">GNY86_09410</name>
</gene>
<dbReference type="RefSeq" id="WP_057693066.1">
    <property type="nucleotide sequence ID" value="NZ_JACDYA010000007.1"/>
</dbReference>
<dbReference type="InterPro" id="IPR041398">
    <property type="entry name" value="DdrB_dom"/>
</dbReference>
<protein>
    <submittedName>
        <fullName evidence="2">Lytic transglycosylase domain-containing protein</fullName>
    </submittedName>
</protein>